<evidence type="ECO:0000256" key="1">
    <source>
        <dbReference type="SAM" id="Phobius"/>
    </source>
</evidence>
<feature type="transmembrane region" description="Helical" evidence="1">
    <location>
        <begin position="83"/>
        <end position="104"/>
    </location>
</feature>
<dbReference type="Proteomes" id="UP000198848">
    <property type="component" value="Unassembled WGS sequence"/>
</dbReference>
<dbReference type="STRING" id="1095778.SAMN04489842_3402"/>
<feature type="transmembrane region" description="Helical" evidence="1">
    <location>
        <begin position="40"/>
        <end position="63"/>
    </location>
</feature>
<name>A0A1H1IBH8_NATTX</name>
<evidence type="ECO:0000313" key="2">
    <source>
        <dbReference type="EMBL" id="SDR35085.1"/>
    </source>
</evidence>
<proteinExistence type="predicted"/>
<accession>A0A1H1IBH8</accession>
<feature type="transmembrane region" description="Helical" evidence="1">
    <location>
        <begin position="286"/>
        <end position="304"/>
    </location>
</feature>
<keyword evidence="1" id="KW-0812">Transmembrane</keyword>
<feature type="transmembrane region" description="Helical" evidence="1">
    <location>
        <begin position="124"/>
        <end position="148"/>
    </location>
</feature>
<feature type="transmembrane region" description="Helical" evidence="1">
    <location>
        <begin position="260"/>
        <end position="280"/>
    </location>
</feature>
<keyword evidence="1" id="KW-1133">Transmembrane helix</keyword>
<sequence length="365" mass="39496">MAIAIVTAAVVFVAVCPPAYWIAARAAARRRRARRWIHRLAVSLWGVAALAFVTFSLLGIGDLGRSSLGAVLPSLEESLVGDVAAFGAISLASLGVTVPSYLALLPATDRILETDVSIRDELVWLGQFGLTIAALISFALAVLFQLPFSDGRTFSALLLLALLTVVVFEIGFPQLTRTLRDARSVTDAEADRLTPLLEHAAFDTTDVCVVEDTDDIEVRIVGPPGRRHLFVSATTLETLEDDALEALFALHTGRIRTYHVGMSSYALLGFVVAGVVALGWGNTATVSAVIFLGLVASLPVQWAARRALYRADAYAGTVVGRDVLARTFVRVADEQDLELSRGKFWYLLRARPPLGRRIDRLRNDA</sequence>
<keyword evidence="1" id="KW-0472">Membrane</keyword>
<dbReference type="OrthoDB" id="271602at2157"/>
<reference evidence="3" key="1">
    <citation type="submission" date="2016-10" db="EMBL/GenBank/DDBJ databases">
        <authorList>
            <person name="Varghese N."/>
            <person name="Submissions S."/>
        </authorList>
    </citation>
    <scope>NUCLEOTIDE SEQUENCE [LARGE SCALE GENOMIC DNA]</scope>
    <source>
        <strain evidence="3">DSM 24767</strain>
    </source>
</reference>
<dbReference type="RefSeq" id="WP_090384406.1">
    <property type="nucleotide sequence ID" value="NZ_FNLC01000004.1"/>
</dbReference>
<dbReference type="AlphaFoldDB" id="A0A1H1IBH8"/>
<keyword evidence="3" id="KW-1185">Reference proteome</keyword>
<protein>
    <submittedName>
        <fullName evidence="2">STE24 endopeptidase</fullName>
    </submittedName>
</protein>
<gene>
    <name evidence="2" type="ORF">SAMN04489842_3402</name>
</gene>
<dbReference type="EMBL" id="FNLC01000004">
    <property type="protein sequence ID" value="SDR35085.1"/>
    <property type="molecule type" value="Genomic_DNA"/>
</dbReference>
<evidence type="ECO:0000313" key="3">
    <source>
        <dbReference type="Proteomes" id="UP000198848"/>
    </source>
</evidence>
<feature type="transmembrane region" description="Helical" evidence="1">
    <location>
        <begin position="6"/>
        <end position="28"/>
    </location>
</feature>
<organism evidence="2 3">
    <name type="scientific">Natronobacterium texcoconense</name>
    <dbReference type="NCBI Taxonomy" id="1095778"/>
    <lineage>
        <taxon>Archaea</taxon>
        <taxon>Methanobacteriati</taxon>
        <taxon>Methanobacteriota</taxon>
        <taxon>Stenosarchaea group</taxon>
        <taxon>Halobacteria</taxon>
        <taxon>Halobacteriales</taxon>
        <taxon>Natrialbaceae</taxon>
        <taxon>Natronobacterium</taxon>
    </lineage>
</organism>
<feature type="transmembrane region" description="Helical" evidence="1">
    <location>
        <begin position="154"/>
        <end position="172"/>
    </location>
</feature>